<proteinExistence type="predicted"/>
<name>A0A5K3FQE1_MESCO</name>
<protein>
    <submittedName>
        <fullName evidence="1">Tensin 3</fullName>
    </submittedName>
</protein>
<reference evidence="1" key="1">
    <citation type="submission" date="2019-11" db="UniProtKB">
        <authorList>
            <consortium name="WormBaseParasite"/>
        </authorList>
    </citation>
    <scope>IDENTIFICATION</scope>
</reference>
<dbReference type="AlphaFoldDB" id="A0A5K3FQE1"/>
<dbReference type="WBParaSite" id="MCU_009667-RA">
    <property type="protein sequence ID" value="MCU_009667-RA"/>
    <property type="gene ID" value="MCU_009667"/>
</dbReference>
<accession>A0A5K3FQE1</accession>
<evidence type="ECO:0000313" key="1">
    <source>
        <dbReference type="WBParaSite" id="MCU_009667-RA"/>
    </source>
</evidence>
<organism evidence="1">
    <name type="scientific">Mesocestoides corti</name>
    <name type="common">Flatworm</name>
    <dbReference type="NCBI Taxonomy" id="53468"/>
    <lineage>
        <taxon>Eukaryota</taxon>
        <taxon>Metazoa</taxon>
        <taxon>Spiralia</taxon>
        <taxon>Lophotrochozoa</taxon>
        <taxon>Platyhelminthes</taxon>
        <taxon>Cestoda</taxon>
        <taxon>Eucestoda</taxon>
        <taxon>Cyclophyllidea</taxon>
        <taxon>Mesocestoididae</taxon>
        <taxon>Mesocestoides</taxon>
    </lineage>
</organism>
<sequence length="160" mass="17727">MSPAAGILSLPLTGTNIHLGLSSHLGLDDPTTPPWLSTEVSGCVHVFSSLFLHRGSQGSVIGPELIQRPRRGPQQSLSAVKYTLHVPPGTEEDLLQVDVLFKCKCTRFPGIYLRLLTFGILVTKKYTFQYPRQFSTISLFCCRRASSDRHSLNLVWVSTD</sequence>